<organism evidence="1 2">
    <name type="scientific">Schaalia odontolytica F0309</name>
    <dbReference type="NCBI Taxonomy" id="649742"/>
    <lineage>
        <taxon>Bacteria</taxon>
        <taxon>Bacillati</taxon>
        <taxon>Actinomycetota</taxon>
        <taxon>Actinomycetes</taxon>
        <taxon>Actinomycetales</taxon>
        <taxon>Actinomycetaceae</taxon>
        <taxon>Schaalia</taxon>
    </lineage>
</organism>
<name>D4U029_9ACTO</name>
<dbReference type="Proteomes" id="UP000003150">
    <property type="component" value="Unassembled WGS sequence"/>
</dbReference>
<dbReference type="AlphaFoldDB" id="D4U029"/>
<proteinExistence type="predicted"/>
<reference evidence="1 2" key="1">
    <citation type="submission" date="2009-10" db="EMBL/GenBank/DDBJ databases">
        <authorList>
            <person name="Weinstock G."/>
            <person name="Sodergren E."/>
            <person name="Clifton S."/>
            <person name="Fulton L."/>
            <person name="Fulton B."/>
            <person name="Courtney L."/>
            <person name="Fronick C."/>
            <person name="Harrison M."/>
            <person name="Strong C."/>
            <person name="Farmer C."/>
            <person name="Delahaunty K."/>
            <person name="Markovic C."/>
            <person name="Hall O."/>
            <person name="Minx P."/>
            <person name="Tomlinson C."/>
            <person name="Mitreva M."/>
            <person name="Nelson J."/>
            <person name="Hou S."/>
            <person name="Wollam A."/>
            <person name="Pepin K.H."/>
            <person name="Johnson M."/>
            <person name="Bhonagiri V."/>
            <person name="Nash W.E."/>
            <person name="Warren W."/>
            <person name="Chinwalla A."/>
            <person name="Mardis E.R."/>
            <person name="Wilson R.K."/>
        </authorList>
    </citation>
    <scope>NUCLEOTIDE SEQUENCE [LARGE SCALE GENOMIC DNA]</scope>
    <source>
        <strain evidence="1 2">F0309</strain>
    </source>
</reference>
<gene>
    <name evidence="1" type="ORF">HMPREF0970_01565</name>
</gene>
<accession>D4U029</accession>
<sequence>MNFQLRCLPQGKSHYFTVSTDKRDYCREAPFHLREHERLSWLCMRSLSTLGGSS</sequence>
<evidence type="ECO:0000313" key="1">
    <source>
        <dbReference type="EMBL" id="EFF79506.1"/>
    </source>
</evidence>
<comment type="caution">
    <text evidence="1">The sequence shown here is derived from an EMBL/GenBank/DDBJ whole genome shotgun (WGS) entry which is preliminary data.</text>
</comment>
<dbReference type="HOGENOM" id="CLU_3039609_0_0_11"/>
<evidence type="ECO:0000313" key="2">
    <source>
        <dbReference type="Proteomes" id="UP000003150"/>
    </source>
</evidence>
<protein>
    <submittedName>
        <fullName evidence="1">Uncharacterized protein</fullName>
    </submittedName>
</protein>
<dbReference type="EMBL" id="ACYT02000054">
    <property type="protein sequence ID" value="EFF79506.1"/>
    <property type="molecule type" value="Genomic_DNA"/>
</dbReference>